<keyword evidence="2" id="KW-1185">Reference proteome</keyword>
<dbReference type="HOGENOM" id="CLU_2994242_0_0_9"/>
<sequence length="57" mass="6315">MTINTILAAGVARGLSMNDAKLMTMGMWVDYIVEWNSLNGECKTEDRVAVQADFDAF</sequence>
<evidence type="ECO:0000313" key="2">
    <source>
        <dbReference type="Proteomes" id="UP000003494"/>
    </source>
</evidence>
<dbReference type="AlphaFoldDB" id="C4GAR7"/>
<dbReference type="STRING" id="626523.GCWU000342_01018"/>
<comment type="caution">
    <text evidence="1">The sequence shown here is derived from an EMBL/GenBank/DDBJ whole genome shotgun (WGS) entry which is preliminary data.</text>
</comment>
<organism evidence="1 2">
    <name type="scientific">Shuttleworthella satelles DSM 14600</name>
    <dbReference type="NCBI Taxonomy" id="626523"/>
    <lineage>
        <taxon>Bacteria</taxon>
        <taxon>Bacillati</taxon>
        <taxon>Bacillota</taxon>
        <taxon>Clostridia</taxon>
        <taxon>Lachnospirales</taxon>
        <taxon>Lachnospiraceae</taxon>
        <taxon>Shuttleworthella</taxon>
    </lineage>
</organism>
<name>C4GAR7_9FIRM</name>
<reference evidence="1" key="1">
    <citation type="submission" date="2009-04" db="EMBL/GenBank/DDBJ databases">
        <authorList>
            <person name="Weinstock G."/>
            <person name="Sodergren E."/>
            <person name="Clifton S."/>
            <person name="Fulton L."/>
            <person name="Fulton B."/>
            <person name="Courtney L."/>
            <person name="Fronick C."/>
            <person name="Harrison M."/>
            <person name="Strong C."/>
            <person name="Farmer C."/>
            <person name="Delahaunty K."/>
            <person name="Markovic C."/>
            <person name="Hall O."/>
            <person name="Minx P."/>
            <person name="Tomlinson C."/>
            <person name="Mitreva M."/>
            <person name="Nelson J."/>
            <person name="Hou S."/>
            <person name="Wollam A."/>
            <person name="Pepin K.H."/>
            <person name="Johnson M."/>
            <person name="Bhonagiri V."/>
            <person name="Nash W.E."/>
            <person name="Warren W."/>
            <person name="Chinwalla A."/>
            <person name="Mardis E.R."/>
            <person name="Wilson R.K."/>
        </authorList>
    </citation>
    <scope>NUCLEOTIDE SEQUENCE [LARGE SCALE GENOMIC DNA]</scope>
    <source>
        <strain evidence="1">DSM 14600</strain>
    </source>
</reference>
<accession>C4GAR7</accession>
<gene>
    <name evidence="1" type="ORF">GCWU000342_01018</name>
</gene>
<protein>
    <submittedName>
        <fullName evidence="1">Uncharacterized protein</fullName>
    </submittedName>
</protein>
<proteinExistence type="predicted"/>
<dbReference type="Proteomes" id="UP000003494">
    <property type="component" value="Unassembled WGS sequence"/>
</dbReference>
<evidence type="ECO:0000313" key="1">
    <source>
        <dbReference type="EMBL" id="EEP28210.1"/>
    </source>
</evidence>
<dbReference type="EMBL" id="ACIP02000002">
    <property type="protein sequence ID" value="EEP28210.1"/>
    <property type="molecule type" value="Genomic_DNA"/>
</dbReference>